<keyword evidence="5" id="KW-0391">Immunity</keyword>
<reference evidence="8" key="1">
    <citation type="submission" date="2025-08" db="UniProtKB">
        <authorList>
            <consortium name="Ensembl"/>
        </authorList>
    </citation>
    <scope>IDENTIFICATION</scope>
</reference>
<dbReference type="PANTHER" id="PTHR19367">
    <property type="entry name" value="T-CELL RECEPTOR ALPHA CHAIN V REGION"/>
    <property type="match status" value="1"/>
</dbReference>
<name>A0A3B3Q4V1_9TELE</name>
<keyword evidence="5" id="KW-1279">T cell receptor</keyword>
<evidence type="ECO:0000256" key="6">
    <source>
        <dbReference type="SAM" id="SignalP"/>
    </source>
</evidence>
<protein>
    <recommendedName>
        <fullName evidence="7">Ig-like domain-containing protein</fullName>
    </recommendedName>
</protein>
<keyword evidence="4" id="KW-0393">Immunoglobulin domain</keyword>
<dbReference type="InterPro" id="IPR051287">
    <property type="entry name" value="TCR_variable_region"/>
</dbReference>
<dbReference type="GO" id="GO:0002250">
    <property type="term" value="P:adaptive immune response"/>
    <property type="evidence" value="ECO:0007669"/>
    <property type="project" value="UniProtKB-KW"/>
</dbReference>
<feature type="chain" id="PRO_5017452240" description="Ig-like domain-containing protein" evidence="6">
    <location>
        <begin position="20"/>
        <end position="116"/>
    </location>
</feature>
<dbReference type="InterPro" id="IPR013106">
    <property type="entry name" value="Ig_V-set"/>
</dbReference>
<evidence type="ECO:0000256" key="2">
    <source>
        <dbReference type="ARBA" id="ARBA00023130"/>
    </source>
</evidence>
<dbReference type="SMART" id="SM00406">
    <property type="entry name" value="IGv"/>
    <property type="match status" value="1"/>
</dbReference>
<evidence type="ECO:0000313" key="9">
    <source>
        <dbReference type="Proteomes" id="UP000261540"/>
    </source>
</evidence>
<dbReference type="Pfam" id="PF07686">
    <property type="entry name" value="V-set"/>
    <property type="match status" value="1"/>
</dbReference>
<feature type="domain" description="Ig-like" evidence="7">
    <location>
        <begin position="33"/>
        <end position="116"/>
    </location>
</feature>
<dbReference type="InterPro" id="IPR036179">
    <property type="entry name" value="Ig-like_dom_sf"/>
</dbReference>
<keyword evidence="3" id="KW-0675">Receptor</keyword>
<proteinExistence type="predicted"/>
<evidence type="ECO:0000256" key="4">
    <source>
        <dbReference type="ARBA" id="ARBA00023319"/>
    </source>
</evidence>
<dbReference type="Gene3D" id="2.60.40.10">
    <property type="entry name" value="Immunoglobulins"/>
    <property type="match status" value="1"/>
</dbReference>
<organism evidence="8 9">
    <name type="scientific">Paramormyrops kingsleyae</name>
    <dbReference type="NCBI Taxonomy" id="1676925"/>
    <lineage>
        <taxon>Eukaryota</taxon>
        <taxon>Metazoa</taxon>
        <taxon>Chordata</taxon>
        <taxon>Craniata</taxon>
        <taxon>Vertebrata</taxon>
        <taxon>Euteleostomi</taxon>
        <taxon>Actinopterygii</taxon>
        <taxon>Neopterygii</taxon>
        <taxon>Teleostei</taxon>
        <taxon>Osteoglossocephala</taxon>
        <taxon>Osteoglossomorpha</taxon>
        <taxon>Osteoglossiformes</taxon>
        <taxon>Mormyridae</taxon>
        <taxon>Paramormyrops</taxon>
    </lineage>
</organism>
<dbReference type="Ensembl" id="ENSPKIT00000024573.1">
    <property type="protein sequence ID" value="ENSPKIP00000000675.1"/>
    <property type="gene ID" value="ENSPKIG00000019250.1"/>
</dbReference>
<reference evidence="8" key="2">
    <citation type="submission" date="2025-09" db="UniProtKB">
        <authorList>
            <consortium name="Ensembl"/>
        </authorList>
    </citation>
    <scope>IDENTIFICATION</scope>
</reference>
<dbReference type="InterPro" id="IPR007110">
    <property type="entry name" value="Ig-like_dom"/>
</dbReference>
<evidence type="ECO:0000256" key="1">
    <source>
        <dbReference type="ARBA" id="ARBA00022729"/>
    </source>
</evidence>
<evidence type="ECO:0000259" key="7">
    <source>
        <dbReference type="PROSITE" id="PS50835"/>
    </source>
</evidence>
<evidence type="ECO:0000256" key="5">
    <source>
        <dbReference type="ARBA" id="ARBA00043266"/>
    </source>
</evidence>
<dbReference type="InterPro" id="IPR013783">
    <property type="entry name" value="Ig-like_fold"/>
</dbReference>
<evidence type="ECO:0000313" key="8">
    <source>
        <dbReference type="Ensembl" id="ENSPKIP00000000675.1"/>
    </source>
</evidence>
<dbReference type="Proteomes" id="UP000261540">
    <property type="component" value="Unplaced"/>
</dbReference>
<keyword evidence="9" id="KW-1185">Reference proteome</keyword>
<dbReference type="PANTHER" id="PTHR19367:SF18">
    <property type="entry name" value="T CELL RECEPTOR ALPHA VARIABLE 16"/>
    <property type="match status" value="1"/>
</dbReference>
<dbReference type="PROSITE" id="PS50835">
    <property type="entry name" value="IG_LIKE"/>
    <property type="match status" value="1"/>
</dbReference>
<dbReference type="GO" id="GO:0042101">
    <property type="term" value="C:T cell receptor complex"/>
    <property type="evidence" value="ECO:0007669"/>
    <property type="project" value="UniProtKB-KW"/>
</dbReference>
<feature type="signal peptide" evidence="6">
    <location>
        <begin position="1"/>
        <end position="19"/>
    </location>
</feature>
<accession>A0A3B3Q4V1</accession>
<keyword evidence="2" id="KW-1064">Adaptive immunity</keyword>
<sequence>MEKSCILVIITITAGLIAGDDISSDQLEYFSLQGESVTLSCSYTATSDYIYLYWYRQHSNQAPQFILFKGASYTADFAEERFSSEVTDGRAPLSISNVHLGDSAVYYCALRPTVMY</sequence>
<dbReference type="SUPFAM" id="SSF48726">
    <property type="entry name" value="Immunoglobulin"/>
    <property type="match status" value="1"/>
</dbReference>
<dbReference type="AlphaFoldDB" id="A0A3B3Q4V1"/>
<keyword evidence="1 6" id="KW-0732">Signal</keyword>
<dbReference type="GeneTree" id="ENSGT00830000128446"/>
<evidence type="ECO:0000256" key="3">
    <source>
        <dbReference type="ARBA" id="ARBA00023170"/>
    </source>
</evidence>